<accession>A0A914B039</accession>
<feature type="domain" description="F5/8 type C" evidence="2">
    <location>
        <begin position="51"/>
        <end position="153"/>
    </location>
</feature>
<dbReference type="GeneID" id="119738193"/>
<dbReference type="AlphaFoldDB" id="A0A914B039"/>
<name>A0A914B039_PATMI</name>
<dbReference type="Gene3D" id="2.60.120.260">
    <property type="entry name" value="Galactose-binding domain-like"/>
    <property type="match status" value="1"/>
</dbReference>
<sequence>MSNSPISNLMVLAATLAIISAPLQLCSAHPVVQDVTSQDQASSSIISGPSCTSSPLGMASGAIPDSSLTASDSHGSYPPRKARLSGTGWWVCPIGKLEGQWIQVDLGRYTAITGVIVQGYPRTNHILTFAVNYSNTGESNDWQKLTDRGQTVQNVDTALETVAGGTCCGRMLLKE</sequence>
<reference evidence="3" key="1">
    <citation type="submission" date="2022-11" db="UniProtKB">
        <authorList>
            <consortium name="EnsemblMetazoa"/>
        </authorList>
    </citation>
    <scope>IDENTIFICATION</scope>
</reference>
<dbReference type="RefSeq" id="XP_038068876.1">
    <property type="nucleotide sequence ID" value="XM_038212948.1"/>
</dbReference>
<feature type="signal peptide" evidence="1">
    <location>
        <begin position="1"/>
        <end position="28"/>
    </location>
</feature>
<dbReference type="Pfam" id="PF00754">
    <property type="entry name" value="F5_F8_type_C"/>
    <property type="match status" value="1"/>
</dbReference>
<dbReference type="Proteomes" id="UP000887568">
    <property type="component" value="Unplaced"/>
</dbReference>
<dbReference type="PANTHER" id="PTHR24543">
    <property type="entry name" value="MULTICOPPER OXIDASE-RELATED"/>
    <property type="match status" value="1"/>
</dbReference>
<dbReference type="SUPFAM" id="SSF49785">
    <property type="entry name" value="Galactose-binding domain-like"/>
    <property type="match status" value="1"/>
</dbReference>
<feature type="chain" id="PRO_5036673063" description="F5/8 type C domain-containing protein" evidence="1">
    <location>
        <begin position="29"/>
        <end position="175"/>
    </location>
</feature>
<dbReference type="PROSITE" id="PS50022">
    <property type="entry name" value="FA58C_3"/>
    <property type="match status" value="1"/>
</dbReference>
<dbReference type="PROSITE" id="PS01285">
    <property type="entry name" value="FA58C_1"/>
    <property type="match status" value="1"/>
</dbReference>
<organism evidence="3 4">
    <name type="scientific">Patiria miniata</name>
    <name type="common">Bat star</name>
    <name type="synonym">Asterina miniata</name>
    <dbReference type="NCBI Taxonomy" id="46514"/>
    <lineage>
        <taxon>Eukaryota</taxon>
        <taxon>Metazoa</taxon>
        <taxon>Echinodermata</taxon>
        <taxon>Eleutherozoa</taxon>
        <taxon>Asterozoa</taxon>
        <taxon>Asteroidea</taxon>
        <taxon>Valvatacea</taxon>
        <taxon>Valvatida</taxon>
        <taxon>Asterinidae</taxon>
        <taxon>Patiria</taxon>
    </lineage>
</organism>
<evidence type="ECO:0000256" key="1">
    <source>
        <dbReference type="SAM" id="SignalP"/>
    </source>
</evidence>
<keyword evidence="4" id="KW-1185">Reference proteome</keyword>
<keyword evidence="1" id="KW-0732">Signal</keyword>
<dbReference type="InterPro" id="IPR000421">
    <property type="entry name" value="FA58C"/>
</dbReference>
<evidence type="ECO:0000259" key="2">
    <source>
        <dbReference type="PROSITE" id="PS50022"/>
    </source>
</evidence>
<evidence type="ECO:0000313" key="4">
    <source>
        <dbReference type="Proteomes" id="UP000887568"/>
    </source>
</evidence>
<proteinExistence type="predicted"/>
<evidence type="ECO:0000313" key="3">
    <source>
        <dbReference type="EnsemblMetazoa" id="XP_038068876.1"/>
    </source>
</evidence>
<protein>
    <recommendedName>
        <fullName evidence="2">F5/8 type C domain-containing protein</fullName>
    </recommendedName>
</protein>
<dbReference type="EnsemblMetazoa" id="XM_038212948.1">
    <property type="protein sequence ID" value="XP_038068876.1"/>
    <property type="gene ID" value="LOC119738193"/>
</dbReference>
<dbReference type="InterPro" id="IPR008979">
    <property type="entry name" value="Galactose-bd-like_sf"/>
</dbReference>
<dbReference type="OrthoDB" id="6071166at2759"/>